<dbReference type="Pfam" id="PF00015">
    <property type="entry name" value="MCPsignal"/>
    <property type="match status" value="1"/>
</dbReference>
<keyword evidence="7" id="KW-1133">Transmembrane helix</keyword>
<evidence type="ECO:0000256" key="1">
    <source>
        <dbReference type="ARBA" id="ARBA00004429"/>
    </source>
</evidence>
<comment type="subcellular location">
    <subcellularLocation>
        <location evidence="1">Cell inner membrane</location>
        <topology evidence="1">Multi-pass membrane protein</topology>
    </subcellularLocation>
</comment>
<feature type="domain" description="T-SNARE coiled-coil homology" evidence="9">
    <location>
        <begin position="462"/>
        <end position="524"/>
    </location>
</feature>
<dbReference type="SUPFAM" id="SSF58104">
    <property type="entry name" value="Methyl-accepting chemotaxis protein (MCP) signaling domain"/>
    <property type="match status" value="1"/>
</dbReference>
<evidence type="ECO:0000256" key="6">
    <source>
        <dbReference type="SAM" id="Coils"/>
    </source>
</evidence>
<dbReference type="InterPro" id="IPR003660">
    <property type="entry name" value="HAMP_dom"/>
</dbReference>
<protein>
    <submittedName>
        <fullName evidence="11">Methyl-accepting chemotaxis protein</fullName>
    </submittedName>
</protein>
<feature type="domain" description="HAMP" evidence="10">
    <location>
        <begin position="216"/>
        <end position="269"/>
    </location>
</feature>
<feature type="transmembrane region" description="Helical" evidence="7">
    <location>
        <begin position="12"/>
        <end position="37"/>
    </location>
</feature>
<comment type="caution">
    <text evidence="11">The sequence shown here is derived from an EMBL/GenBank/DDBJ whole genome shotgun (WGS) entry which is preliminary data.</text>
</comment>
<keyword evidence="3 5" id="KW-0807">Transducer</keyword>
<dbReference type="PANTHER" id="PTHR32089">
    <property type="entry name" value="METHYL-ACCEPTING CHEMOTAXIS PROTEIN MCPB"/>
    <property type="match status" value="1"/>
</dbReference>
<feature type="coiled-coil region" evidence="6">
    <location>
        <begin position="535"/>
        <end position="562"/>
    </location>
</feature>
<dbReference type="RefSeq" id="WP_379905642.1">
    <property type="nucleotide sequence ID" value="NZ_JBHRTR010000046.1"/>
</dbReference>
<evidence type="ECO:0000256" key="5">
    <source>
        <dbReference type="PROSITE-ProRule" id="PRU00284"/>
    </source>
</evidence>
<evidence type="ECO:0000259" key="8">
    <source>
        <dbReference type="PROSITE" id="PS50111"/>
    </source>
</evidence>
<evidence type="ECO:0000256" key="7">
    <source>
        <dbReference type="SAM" id="Phobius"/>
    </source>
</evidence>
<dbReference type="InterPro" id="IPR004089">
    <property type="entry name" value="MCPsignal_dom"/>
</dbReference>
<dbReference type="PROSITE" id="PS50885">
    <property type="entry name" value="HAMP"/>
    <property type="match status" value="1"/>
</dbReference>
<evidence type="ECO:0000259" key="10">
    <source>
        <dbReference type="PROSITE" id="PS50885"/>
    </source>
</evidence>
<dbReference type="InterPro" id="IPR004090">
    <property type="entry name" value="Chemotax_Me-accpt_rcpt"/>
</dbReference>
<feature type="transmembrane region" description="Helical" evidence="7">
    <location>
        <begin position="194"/>
        <end position="213"/>
    </location>
</feature>
<evidence type="ECO:0000256" key="4">
    <source>
        <dbReference type="ARBA" id="ARBA00029447"/>
    </source>
</evidence>
<accession>A0ABV7L743</accession>
<feature type="domain" description="Methyl-accepting transducer" evidence="8">
    <location>
        <begin position="303"/>
        <end position="546"/>
    </location>
</feature>
<dbReference type="PROSITE" id="PS50192">
    <property type="entry name" value="T_SNARE"/>
    <property type="match status" value="1"/>
</dbReference>
<reference evidence="12" key="1">
    <citation type="journal article" date="2019" name="Int. J. Syst. Evol. Microbiol.">
        <title>The Global Catalogue of Microorganisms (GCM) 10K type strain sequencing project: providing services to taxonomists for standard genome sequencing and annotation.</title>
        <authorList>
            <consortium name="The Broad Institute Genomics Platform"/>
            <consortium name="The Broad Institute Genome Sequencing Center for Infectious Disease"/>
            <person name="Wu L."/>
            <person name="Ma J."/>
        </authorList>
    </citation>
    <scope>NUCLEOTIDE SEQUENCE [LARGE SCALE GENOMIC DNA]</scope>
    <source>
        <strain evidence="12">KCTC 42964</strain>
    </source>
</reference>
<gene>
    <name evidence="11" type="ORF">ACFOGJ_24630</name>
</gene>
<dbReference type="InterPro" id="IPR000727">
    <property type="entry name" value="T_SNARE_dom"/>
</dbReference>
<organism evidence="11 12">
    <name type="scientific">Marinibaculum pumilum</name>
    <dbReference type="NCBI Taxonomy" id="1766165"/>
    <lineage>
        <taxon>Bacteria</taxon>
        <taxon>Pseudomonadati</taxon>
        <taxon>Pseudomonadota</taxon>
        <taxon>Alphaproteobacteria</taxon>
        <taxon>Rhodospirillales</taxon>
        <taxon>Rhodospirillaceae</taxon>
        <taxon>Marinibaculum</taxon>
    </lineage>
</organism>
<dbReference type="Gene3D" id="1.10.287.950">
    <property type="entry name" value="Methyl-accepting chemotaxis protein"/>
    <property type="match status" value="1"/>
</dbReference>
<keyword evidence="12" id="KW-1185">Reference proteome</keyword>
<evidence type="ECO:0000313" key="11">
    <source>
        <dbReference type="EMBL" id="MFC3230457.1"/>
    </source>
</evidence>
<dbReference type="EMBL" id="JBHRTR010000046">
    <property type="protein sequence ID" value="MFC3230457.1"/>
    <property type="molecule type" value="Genomic_DNA"/>
</dbReference>
<dbReference type="PANTHER" id="PTHR32089:SF112">
    <property type="entry name" value="LYSOZYME-LIKE PROTEIN-RELATED"/>
    <property type="match status" value="1"/>
</dbReference>
<dbReference type="PRINTS" id="PR00260">
    <property type="entry name" value="CHEMTRNSDUCR"/>
</dbReference>
<sequence length="566" mass="59308">MSLSSISISSKIFAIIALLTAACIALVVIALIEVSVLNHTIHEMDRSAHEIQLTGRMSEEVLKLNGADYRLAADPSGLDDFKAVLDQAGADFRHELQEAKSYASGEEIATLAEAERAFQSYMASLQETAALADRLRASITNSAEREEILAAVNASAAKAEALRQALDRLGDQATATADRRTLEAEETVAESRRVLILVSAVGILAGLMLGMLISRQGITRPLAAIIGCLKRLADGDMEVAVPGTERRDEIGKVAGAAELFKSSLLRTRQMEEEARTQEEAQRAAQRERTLEMAARFESRVGGVIDAVSAAAVELQATAQQLAASVEEANAQSGAVSAAAEEASTNVQTVASAAEELSAAIVEVSQQVAAAAGKARSAADGANDALQHIDQLATAIDQVGQILQGVNDVAEQTNLLALNATIEAARAGEAGKGFAVVASEVKQLADQTRRMTDSVRDQIEGVRSASGRSVEATRLIIAQVGDIDGVAATMAASVEEQSAATSEISRNAQQAATGTDEVSRNITGVHEAASQVASACDNVRGAADELAENSSRLKKEMDLLLTEVRAA</sequence>
<keyword evidence="2" id="KW-1003">Cell membrane</keyword>
<evidence type="ECO:0000313" key="12">
    <source>
        <dbReference type="Proteomes" id="UP001595528"/>
    </source>
</evidence>
<evidence type="ECO:0000256" key="2">
    <source>
        <dbReference type="ARBA" id="ARBA00022519"/>
    </source>
</evidence>
<keyword evidence="6" id="KW-0175">Coiled coil</keyword>
<proteinExistence type="inferred from homology"/>
<name>A0ABV7L743_9PROT</name>
<keyword evidence="7" id="KW-0812">Transmembrane</keyword>
<dbReference type="Gene3D" id="6.10.340.10">
    <property type="match status" value="1"/>
</dbReference>
<evidence type="ECO:0000259" key="9">
    <source>
        <dbReference type="PROSITE" id="PS50192"/>
    </source>
</evidence>
<dbReference type="SMART" id="SM00304">
    <property type="entry name" value="HAMP"/>
    <property type="match status" value="1"/>
</dbReference>
<keyword evidence="2" id="KW-0997">Cell inner membrane</keyword>
<dbReference type="CDD" id="cd06225">
    <property type="entry name" value="HAMP"/>
    <property type="match status" value="1"/>
</dbReference>
<comment type="similarity">
    <text evidence="4">Belongs to the methyl-accepting chemotaxis (MCP) protein family.</text>
</comment>
<dbReference type="SMART" id="SM00283">
    <property type="entry name" value="MA"/>
    <property type="match status" value="1"/>
</dbReference>
<dbReference type="Proteomes" id="UP001595528">
    <property type="component" value="Unassembled WGS sequence"/>
</dbReference>
<evidence type="ECO:0000256" key="3">
    <source>
        <dbReference type="ARBA" id="ARBA00023224"/>
    </source>
</evidence>
<keyword evidence="7" id="KW-0472">Membrane</keyword>
<dbReference type="PROSITE" id="PS50111">
    <property type="entry name" value="CHEMOTAXIS_TRANSDUC_2"/>
    <property type="match status" value="1"/>
</dbReference>